<evidence type="ECO:0000256" key="2">
    <source>
        <dbReference type="ARBA" id="ARBA00022695"/>
    </source>
</evidence>
<protein>
    <recommendedName>
        <fullName evidence="7">Reverse transcriptase RNase H-like domain-containing protein</fullName>
    </recommendedName>
</protein>
<dbReference type="InterPro" id="IPR043128">
    <property type="entry name" value="Rev_trsase/Diguanyl_cyclase"/>
</dbReference>
<sequence length="941" mass="106903">METSISYLLQAFDGQHIDATRSPIFEDLYSSELDFMDAHTSKPPYPYRLSLDPIRILFLHVGASVGLQSRVMTRSRRMVQDTPPIIRPFGGTDSNEERCTIRALSQKRIETSTNPKGLIHMMIANRATYILFSTNDLPPKGSNHTCPLYISVVCSGHRVSSILLDNGSALNVCLLTTVVVLDFASSDFGPSTQTMRAYDSTQREAMGTLTIVITIQSTKDMISFSKPVLQINHSDDELFLIGFTFNEVQTLEIQDFCRDFIAMSSDHYSNIHVLDMMRGMSFLPGFGLGRRQHGSSEFVSTIDHDTPFGLGLTPLENDETIDYRVVIEPTNMINGVVHHDEYRDEMNMLGISQFLNVVQRKPFLPLELFEVSIIEIAEGDQTVPIPELLTFVIPTIHIYQGTVGPIEGASDFVDPPLSFDILLGFVTSYDYVSDDSVRVCVDFRDLNKANPKDDFPLPYIDLLVDSIANHSMLSFMDGFYGYNQILMAPKGMEKTAFITEWGTYCYKVMPFGLKNLIPPGVGIPSGCRHYIRPPLSTPDVSHPEFCYRRHSTQMFHIRNFDAGWERRAFQLPRSHISGSFDSAYPESFADILHSVAVKDHLQWQVLGERYEPLQDASVINFVDYSRNQGAPTGHESNGVVAGNESNGTVAEPFLVPPISGCPLILYLSILDIALGCMLAQLADSRNELAIYYLSKRLLEYEMRYIMVECLYLALVWAIWRLRHYMTEYSVHLISRLDPLRYLFDKLALPDRLMRWLNRPVDGDFPDEELVTMTRLSATLASTVDIPTNVIVRPLLIETRSVPANCHLIDEIEVHDDLPWFHDIHRFLKSGTYPKVATTKDKRALRQLATRFVIHGETLYRRSVDGMLLLYLDQASTNQVMKEVYARVCGLHMGGHMLTCKIMRLGYIWLTMETDCYRFVHKCPKCQMHGDFIHVLPQRCML</sequence>
<dbReference type="PANTHER" id="PTHR48475">
    <property type="entry name" value="RIBONUCLEASE H"/>
    <property type="match status" value="1"/>
</dbReference>
<dbReference type="Gene3D" id="1.10.340.70">
    <property type="match status" value="1"/>
</dbReference>
<proteinExistence type="predicted"/>
<dbReference type="InterPro" id="IPR041373">
    <property type="entry name" value="RT_RNaseH"/>
</dbReference>
<keyword evidence="4" id="KW-0255">Endonuclease</keyword>
<dbReference type="GO" id="GO:0016787">
    <property type="term" value="F:hydrolase activity"/>
    <property type="evidence" value="ECO:0007669"/>
    <property type="project" value="UniProtKB-KW"/>
</dbReference>
<dbReference type="CDD" id="cd01647">
    <property type="entry name" value="RT_LTR"/>
    <property type="match status" value="1"/>
</dbReference>
<evidence type="ECO:0000256" key="1">
    <source>
        <dbReference type="ARBA" id="ARBA00022679"/>
    </source>
</evidence>
<organism evidence="8">
    <name type="scientific">Vitis vinifera</name>
    <name type="common">Grape</name>
    <dbReference type="NCBI Taxonomy" id="29760"/>
    <lineage>
        <taxon>Eukaryota</taxon>
        <taxon>Viridiplantae</taxon>
        <taxon>Streptophyta</taxon>
        <taxon>Embryophyta</taxon>
        <taxon>Tracheophyta</taxon>
        <taxon>Spermatophyta</taxon>
        <taxon>Magnoliopsida</taxon>
        <taxon>eudicotyledons</taxon>
        <taxon>Gunneridae</taxon>
        <taxon>Pentapetalae</taxon>
        <taxon>rosids</taxon>
        <taxon>Vitales</taxon>
        <taxon>Vitaceae</taxon>
        <taxon>Viteae</taxon>
        <taxon>Vitis</taxon>
    </lineage>
</organism>
<dbReference type="SUPFAM" id="SSF56672">
    <property type="entry name" value="DNA/RNA polymerases"/>
    <property type="match status" value="2"/>
</dbReference>
<dbReference type="AlphaFoldDB" id="A5C6N4"/>
<dbReference type="EMBL" id="AM484139">
    <property type="protein sequence ID" value="CAN75345.1"/>
    <property type="molecule type" value="Genomic_DNA"/>
</dbReference>
<dbReference type="Gene3D" id="3.30.70.270">
    <property type="match status" value="1"/>
</dbReference>
<evidence type="ECO:0000256" key="4">
    <source>
        <dbReference type="ARBA" id="ARBA00022759"/>
    </source>
</evidence>
<name>A5C6N4_VITVI</name>
<dbReference type="Pfam" id="PF17917">
    <property type="entry name" value="RT_RNaseH"/>
    <property type="match status" value="1"/>
</dbReference>
<evidence type="ECO:0000256" key="3">
    <source>
        <dbReference type="ARBA" id="ARBA00022722"/>
    </source>
</evidence>
<dbReference type="Gene3D" id="3.10.10.10">
    <property type="entry name" value="HIV Type 1 Reverse Transcriptase, subunit A, domain 1"/>
    <property type="match status" value="1"/>
</dbReference>
<accession>A5C6N4</accession>
<feature type="domain" description="Reverse transcriptase RNase H-like" evidence="7">
    <location>
        <begin position="662"/>
        <end position="756"/>
    </location>
</feature>
<keyword evidence="2" id="KW-0548">Nucleotidyltransferase</keyword>
<dbReference type="InterPro" id="IPR043502">
    <property type="entry name" value="DNA/RNA_pol_sf"/>
</dbReference>
<evidence type="ECO:0000256" key="5">
    <source>
        <dbReference type="ARBA" id="ARBA00022801"/>
    </source>
</evidence>
<dbReference type="GO" id="GO:0004519">
    <property type="term" value="F:endonuclease activity"/>
    <property type="evidence" value="ECO:0007669"/>
    <property type="project" value="UniProtKB-KW"/>
</dbReference>
<dbReference type="GO" id="GO:0003964">
    <property type="term" value="F:RNA-directed DNA polymerase activity"/>
    <property type="evidence" value="ECO:0007669"/>
    <property type="project" value="UniProtKB-KW"/>
</dbReference>
<keyword evidence="5" id="KW-0378">Hydrolase</keyword>
<keyword evidence="3" id="KW-0540">Nuclease</keyword>
<dbReference type="PANTHER" id="PTHR48475:SF1">
    <property type="entry name" value="RNASE H TYPE-1 DOMAIN-CONTAINING PROTEIN"/>
    <property type="match status" value="1"/>
</dbReference>
<keyword evidence="1" id="KW-0808">Transferase</keyword>
<keyword evidence="6" id="KW-0695">RNA-directed DNA polymerase</keyword>
<evidence type="ECO:0000313" key="8">
    <source>
        <dbReference type="EMBL" id="CAN75345.1"/>
    </source>
</evidence>
<reference evidence="8" key="1">
    <citation type="journal article" date="2007" name="PLoS ONE">
        <title>The first genome sequence of an elite grapevine cultivar (Pinot noir Vitis vinifera L.): coping with a highly heterozygous genome.</title>
        <authorList>
            <person name="Velasco R."/>
            <person name="Zharkikh A."/>
            <person name="Troggio M."/>
            <person name="Cartwright D.A."/>
            <person name="Cestaro A."/>
            <person name="Pruss D."/>
            <person name="Pindo M."/>
            <person name="FitzGerald L.M."/>
            <person name="Vezzulli S."/>
            <person name="Reid J."/>
            <person name="Malacarne G."/>
            <person name="Iliev D."/>
            <person name="Coppola G."/>
            <person name="Wardell B."/>
            <person name="Micheletti D."/>
            <person name="Macalma T."/>
            <person name="Facci M."/>
            <person name="Mitchell J.T."/>
            <person name="Perazzolli M."/>
            <person name="Eldredge G."/>
            <person name="Gatto P."/>
            <person name="Oyzerski R."/>
            <person name="Moretto M."/>
            <person name="Gutin N."/>
            <person name="Stefanini M."/>
            <person name="Chen Y."/>
            <person name="Segala C."/>
            <person name="Davenport C."/>
            <person name="Dematte L."/>
            <person name="Mraz A."/>
            <person name="Battilana J."/>
            <person name="Stormo K."/>
            <person name="Costa F."/>
            <person name="Tao Q."/>
            <person name="Si-Ammour A."/>
            <person name="Harkins T."/>
            <person name="Lackey A."/>
            <person name="Perbost C."/>
            <person name="Taillon B."/>
            <person name="Stella A."/>
            <person name="Solovyev V."/>
            <person name="Fawcett J.A."/>
            <person name="Sterck L."/>
            <person name="Vandepoele K."/>
            <person name="Grando S.M."/>
            <person name="Toppo S."/>
            <person name="Moser C."/>
            <person name="Lanchbury J."/>
            <person name="Bogden R."/>
            <person name="Skolnick M."/>
            <person name="Sgaramella V."/>
            <person name="Bhatnagar S.K."/>
            <person name="Fontana P."/>
            <person name="Gutin A."/>
            <person name="Van de Peer Y."/>
            <person name="Salamini F."/>
            <person name="Viola R."/>
        </authorList>
    </citation>
    <scope>NUCLEOTIDE SEQUENCE</scope>
</reference>
<evidence type="ECO:0000259" key="7">
    <source>
        <dbReference type="Pfam" id="PF17917"/>
    </source>
</evidence>
<gene>
    <name evidence="8" type="ORF">VITISV_031488</name>
</gene>
<evidence type="ECO:0000256" key="6">
    <source>
        <dbReference type="ARBA" id="ARBA00022918"/>
    </source>
</evidence>